<dbReference type="GO" id="GO:0003755">
    <property type="term" value="F:peptidyl-prolyl cis-trans isomerase activity"/>
    <property type="evidence" value="ECO:0007669"/>
    <property type="project" value="UniProtKB-UniRule"/>
</dbReference>
<evidence type="ECO:0000256" key="5">
    <source>
        <dbReference type="ARBA" id="ARBA00023110"/>
    </source>
</evidence>
<dbReference type="GO" id="GO:0005737">
    <property type="term" value="C:cytoplasm"/>
    <property type="evidence" value="ECO:0007669"/>
    <property type="project" value="UniProtKB-SubCell"/>
</dbReference>
<dbReference type="GO" id="GO:0042026">
    <property type="term" value="P:protein refolding"/>
    <property type="evidence" value="ECO:0007669"/>
    <property type="project" value="UniProtKB-ARBA"/>
</dbReference>
<comment type="function">
    <text evidence="8">Also involved in hydrogenase metallocenter assembly, probably by participating in the nickel insertion step. This function in hydrogenase biosynthesis requires chaperone activity and the presence of the metal-binding domain, but not PPIase activity.</text>
</comment>
<keyword evidence="6" id="KW-0143">Chaperone</keyword>
<evidence type="ECO:0000256" key="1">
    <source>
        <dbReference type="ARBA" id="ARBA00000971"/>
    </source>
</evidence>
<comment type="catalytic activity">
    <reaction evidence="1 9 10">
        <text>[protein]-peptidylproline (omega=180) = [protein]-peptidylproline (omega=0)</text>
        <dbReference type="Rhea" id="RHEA:16237"/>
        <dbReference type="Rhea" id="RHEA-COMP:10747"/>
        <dbReference type="Rhea" id="RHEA-COMP:10748"/>
        <dbReference type="ChEBI" id="CHEBI:83833"/>
        <dbReference type="ChEBI" id="CHEBI:83834"/>
        <dbReference type="EC" id="5.2.1.8"/>
    </reaction>
</comment>
<dbReference type="HOGENOM" id="CLU_098197_1_0_0"/>
<dbReference type="PANTHER" id="PTHR47861">
    <property type="entry name" value="FKBP-TYPE PEPTIDYL-PROLYL CIS-TRANS ISOMERASE SLYD"/>
    <property type="match status" value="1"/>
</dbReference>
<dbReference type="AlphaFoldDB" id="A0A0M1VWG2"/>
<accession>A0A0M1VWG2</accession>
<feature type="domain" description="PPIase FKBP-type" evidence="11">
    <location>
        <begin position="6"/>
        <end position="102"/>
    </location>
</feature>
<proteinExistence type="inferred from homology"/>
<comment type="subcellular location">
    <subcellularLocation>
        <location evidence="2">Cytoplasm</location>
    </subcellularLocation>
</comment>
<dbReference type="InterPro" id="IPR001179">
    <property type="entry name" value="PPIase_FKBP_dom"/>
</dbReference>
<protein>
    <recommendedName>
        <fullName evidence="10">Peptidyl-prolyl cis-trans isomerase</fullName>
        <ecNumber evidence="10">5.2.1.8</ecNumber>
    </recommendedName>
</protein>
<gene>
    <name evidence="12" type="ORF">FSCG_01756</name>
</gene>
<evidence type="ECO:0000259" key="11">
    <source>
        <dbReference type="PROSITE" id="PS50059"/>
    </source>
</evidence>
<dbReference type="PROSITE" id="PS50059">
    <property type="entry name" value="FKBP_PPIASE"/>
    <property type="match status" value="1"/>
</dbReference>
<dbReference type="Proteomes" id="UP000004925">
    <property type="component" value="Unassembled WGS sequence"/>
</dbReference>
<evidence type="ECO:0000256" key="9">
    <source>
        <dbReference type="PROSITE-ProRule" id="PRU00277"/>
    </source>
</evidence>
<evidence type="ECO:0000313" key="12">
    <source>
        <dbReference type="EMBL" id="EEO41043.1"/>
    </source>
</evidence>
<dbReference type="EC" id="5.2.1.8" evidence="10"/>
<name>A0A0M1VWG2_FUSVC</name>
<organism evidence="12 13">
    <name type="scientific">Fusobacterium vincentii 4_1_13</name>
    <dbReference type="NCBI Taxonomy" id="469606"/>
    <lineage>
        <taxon>Bacteria</taxon>
        <taxon>Fusobacteriati</taxon>
        <taxon>Fusobacteriota</taxon>
        <taxon>Fusobacteriia</taxon>
        <taxon>Fusobacteriales</taxon>
        <taxon>Fusobacteriaceae</taxon>
        <taxon>Fusobacterium</taxon>
    </lineage>
</organism>
<evidence type="ECO:0000256" key="6">
    <source>
        <dbReference type="ARBA" id="ARBA00023186"/>
    </source>
</evidence>
<evidence type="ECO:0000313" key="13">
    <source>
        <dbReference type="Proteomes" id="UP000004925"/>
    </source>
</evidence>
<evidence type="ECO:0000256" key="3">
    <source>
        <dbReference type="ARBA" id="ARBA00006577"/>
    </source>
</evidence>
<evidence type="ECO:0000256" key="10">
    <source>
        <dbReference type="RuleBase" id="RU003915"/>
    </source>
</evidence>
<keyword evidence="7 9" id="KW-0413">Isomerase</keyword>
<comment type="caution">
    <text evidence="12">The sequence shown here is derived from an EMBL/GenBank/DDBJ whole genome shotgun (WGS) entry which is preliminary data.</text>
</comment>
<dbReference type="InterPro" id="IPR046357">
    <property type="entry name" value="PPIase_dom_sf"/>
</dbReference>
<dbReference type="Gene3D" id="3.10.50.40">
    <property type="match status" value="1"/>
</dbReference>
<dbReference type="eggNOG" id="COG1047">
    <property type="taxonomic scope" value="Bacteria"/>
</dbReference>
<evidence type="ECO:0000256" key="4">
    <source>
        <dbReference type="ARBA" id="ARBA00022490"/>
    </source>
</evidence>
<evidence type="ECO:0000256" key="2">
    <source>
        <dbReference type="ARBA" id="ARBA00004496"/>
    </source>
</evidence>
<sequence>MKIGENKVVTLEYKVYDADTKELLEDTAELGPYFYIQGMGQFLPKIEAALDGKSKGYKTKIEIPMEEAYGDYDEELVEELTKADFADFDDIYEGMEFVVELEDGTEMISVITEIDGDKVYTDSNHPFSGRNLLFEVEVADVREATDEELDHGHVHFHGFEDDEE</sequence>
<keyword evidence="4" id="KW-0963">Cytoplasm</keyword>
<dbReference type="GeneID" id="79799159"/>
<reference evidence="12 13" key="1">
    <citation type="submission" date="2011-10" db="EMBL/GenBank/DDBJ databases">
        <title>The Genome Sequence of Fusobacterium sp. 4_1_13.</title>
        <authorList>
            <consortium name="The Broad Institute Genome Sequencing Platform"/>
            <person name="Earl A."/>
            <person name="Ward D."/>
            <person name="Feldgarden M."/>
            <person name="Gevers D."/>
            <person name="Strauss J."/>
            <person name="Ambrose C."/>
            <person name="Allen-Vercoe E."/>
            <person name="Young S.K."/>
            <person name="Zeng Q."/>
            <person name="Gargeya S."/>
            <person name="Fitzgerald M."/>
            <person name="Haas B."/>
            <person name="Abouelleil A."/>
            <person name="Alvarado L."/>
            <person name="Arachchi H.M."/>
            <person name="Berlin A."/>
            <person name="Brown A."/>
            <person name="Chapman S.B."/>
            <person name="Chen Z."/>
            <person name="Dunbar C."/>
            <person name="Freedman E."/>
            <person name="Gearin G."/>
            <person name="Goldberg J."/>
            <person name="Griggs A."/>
            <person name="Gujja S."/>
            <person name="Heiman D."/>
            <person name="Howarth C."/>
            <person name="Larson L."/>
            <person name="Lui A."/>
            <person name="MacDonald P.J."/>
            <person name="Montmayeur A."/>
            <person name="Murphy C."/>
            <person name="Neiman D."/>
            <person name="Pearson M."/>
            <person name="Priest M."/>
            <person name="Roberts A."/>
            <person name="Saif S."/>
            <person name="Shea T."/>
            <person name="Shenoy N."/>
            <person name="Sisk P."/>
            <person name="Stolte C."/>
            <person name="Sykes S."/>
            <person name="Wortman J."/>
            <person name="Nusbaum C."/>
            <person name="Birren B."/>
        </authorList>
    </citation>
    <scope>NUCLEOTIDE SEQUENCE [LARGE SCALE GENOMIC DNA]</scope>
    <source>
        <strain evidence="12 13">4_1_13</strain>
    </source>
</reference>
<evidence type="ECO:0000256" key="8">
    <source>
        <dbReference type="ARBA" id="ARBA00037071"/>
    </source>
</evidence>
<evidence type="ECO:0000256" key="7">
    <source>
        <dbReference type="ARBA" id="ARBA00023235"/>
    </source>
</evidence>
<dbReference type="PANTHER" id="PTHR47861:SF3">
    <property type="entry name" value="FKBP-TYPE PEPTIDYL-PROLYL CIS-TRANS ISOMERASE SLYD"/>
    <property type="match status" value="1"/>
</dbReference>
<comment type="similarity">
    <text evidence="3 10">Belongs to the FKBP-type PPIase family.</text>
</comment>
<dbReference type="RefSeq" id="WP_005893422.1">
    <property type="nucleotide sequence ID" value="NZ_KQ235738.1"/>
</dbReference>
<dbReference type="EMBL" id="ACDE02000023">
    <property type="protein sequence ID" value="EEO41043.1"/>
    <property type="molecule type" value="Genomic_DNA"/>
</dbReference>
<dbReference type="Pfam" id="PF00254">
    <property type="entry name" value="FKBP_C"/>
    <property type="match status" value="1"/>
</dbReference>
<keyword evidence="5 9" id="KW-0697">Rotamase</keyword>
<dbReference type="SUPFAM" id="SSF54534">
    <property type="entry name" value="FKBP-like"/>
    <property type="match status" value="1"/>
</dbReference>